<gene>
    <name evidence="2" type="ORF">GCM10011390_16190</name>
</gene>
<dbReference type="AlphaFoldDB" id="A0A916ZHG2"/>
<feature type="region of interest" description="Disordered" evidence="1">
    <location>
        <begin position="1"/>
        <end position="46"/>
    </location>
</feature>
<name>A0A916ZHG2_9HYPH</name>
<protein>
    <submittedName>
        <fullName evidence="2">Uncharacterized protein</fullName>
    </submittedName>
</protein>
<organism evidence="2 3">
    <name type="scientific">Aureimonas endophytica</name>
    <dbReference type="NCBI Taxonomy" id="2027858"/>
    <lineage>
        <taxon>Bacteria</taxon>
        <taxon>Pseudomonadati</taxon>
        <taxon>Pseudomonadota</taxon>
        <taxon>Alphaproteobacteria</taxon>
        <taxon>Hyphomicrobiales</taxon>
        <taxon>Aurantimonadaceae</taxon>
        <taxon>Aureimonas</taxon>
    </lineage>
</organism>
<keyword evidence="3" id="KW-1185">Reference proteome</keyword>
<proteinExistence type="predicted"/>
<dbReference type="EMBL" id="BMIQ01000002">
    <property type="protein sequence ID" value="GGD98176.1"/>
    <property type="molecule type" value="Genomic_DNA"/>
</dbReference>
<accession>A0A916ZHG2</accession>
<evidence type="ECO:0000256" key="1">
    <source>
        <dbReference type="SAM" id="MobiDB-lite"/>
    </source>
</evidence>
<dbReference type="Proteomes" id="UP000644699">
    <property type="component" value="Unassembled WGS sequence"/>
</dbReference>
<feature type="compositionally biased region" description="Basic and acidic residues" evidence="1">
    <location>
        <begin position="1"/>
        <end position="35"/>
    </location>
</feature>
<evidence type="ECO:0000313" key="3">
    <source>
        <dbReference type="Proteomes" id="UP000644699"/>
    </source>
</evidence>
<reference evidence="2" key="2">
    <citation type="submission" date="2020-09" db="EMBL/GenBank/DDBJ databases">
        <authorList>
            <person name="Sun Q."/>
            <person name="Zhou Y."/>
        </authorList>
    </citation>
    <scope>NUCLEOTIDE SEQUENCE</scope>
    <source>
        <strain evidence="2">CGMCC 1.15367</strain>
    </source>
</reference>
<comment type="caution">
    <text evidence="2">The sequence shown here is derived from an EMBL/GenBank/DDBJ whole genome shotgun (WGS) entry which is preliminary data.</text>
</comment>
<reference evidence="2" key="1">
    <citation type="journal article" date="2014" name="Int. J. Syst. Evol. Microbiol.">
        <title>Complete genome sequence of Corynebacterium casei LMG S-19264T (=DSM 44701T), isolated from a smear-ripened cheese.</title>
        <authorList>
            <consortium name="US DOE Joint Genome Institute (JGI-PGF)"/>
            <person name="Walter F."/>
            <person name="Albersmeier A."/>
            <person name="Kalinowski J."/>
            <person name="Ruckert C."/>
        </authorList>
    </citation>
    <scope>NUCLEOTIDE SEQUENCE</scope>
    <source>
        <strain evidence="2">CGMCC 1.15367</strain>
    </source>
</reference>
<sequence>MARRDDRDQIRRERDAGQRDRRDGRERKGPQEMLEHGFLPDAENDVARRRPPSAMREVFVIDTQILINWYDEYLFARPSVVGKGFDGREIGAIPRVRRLTRPSDNP</sequence>
<evidence type="ECO:0000313" key="2">
    <source>
        <dbReference type="EMBL" id="GGD98176.1"/>
    </source>
</evidence>